<name>A0A835LMD8_9MAGN</name>
<dbReference type="EMBL" id="JADFTS010000007">
    <property type="protein sequence ID" value="KAF9597862.1"/>
    <property type="molecule type" value="Genomic_DNA"/>
</dbReference>
<reference evidence="2 3" key="1">
    <citation type="submission" date="2020-10" db="EMBL/GenBank/DDBJ databases">
        <title>The Coptis chinensis genome and diversification of protoberbering-type alkaloids.</title>
        <authorList>
            <person name="Wang B."/>
            <person name="Shu S."/>
            <person name="Song C."/>
            <person name="Liu Y."/>
        </authorList>
    </citation>
    <scope>NUCLEOTIDE SEQUENCE [LARGE SCALE GENOMIC DNA]</scope>
    <source>
        <strain evidence="2">HL-2020</strain>
        <tissue evidence="2">Leaf</tissue>
    </source>
</reference>
<accession>A0A835LMD8</accession>
<keyword evidence="3" id="KW-1185">Reference proteome</keyword>
<dbReference type="OrthoDB" id="2012664at2759"/>
<evidence type="ECO:0000256" key="1">
    <source>
        <dbReference type="SAM" id="MobiDB-lite"/>
    </source>
</evidence>
<organism evidence="2 3">
    <name type="scientific">Coptis chinensis</name>
    <dbReference type="NCBI Taxonomy" id="261450"/>
    <lineage>
        <taxon>Eukaryota</taxon>
        <taxon>Viridiplantae</taxon>
        <taxon>Streptophyta</taxon>
        <taxon>Embryophyta</taxon>
        <taxon>Tracheophyta</taxon>
        <taxon>Spermatophyta</taxon>
        <taxon>Magnoliopsida</taxon>
        <taxon>Ranunculales</taxon>
        <taxon>Ranunculaceae</taxon>
        <taxon>Coptidoideae</taxon>
        <taxon>Coptis</taxon>
    </lineage>
</organism>
<comment type="caution">
    <text evidence="2">The sequence shown here is derived from an EMBL/GenBank/DDBJ whole genome shotgun (WGS) entry which is preliminary data.</text>
</comment>
<gene>
    <name evidence="2" type="ORF">IFM89_021947</name>
</gene>
<protein>
    <submittedName>
        <fullName evidence="2">Uncharacterized protein</fullName>
    </submittedName>
</protein>
<dbReference type="SUPFAM" id="SSF53098">
    <property type="entry name" value="Ribonuclease H-like"/>
    <property type="match status" value="1"/>
</dbReference>
<evidence type="ECO:0000313" key="2">
    <source>
        <dbReference type="EMBL" id="KAF9597862.1"/>
    </source>
</evidence>
<dbReference type="Proteomes" id="UP000631114">
    <property type="component" value="Unassembled WGS sequence"/>
</dbReference>
<dbReference type="AlphaFoldDB" id="A0A835LMD8"/>
<feature type="region of interest" description="Disordered" evidence="1">
    <location>
        <begin position="1"/>
        <end position="79"/>
    </location>
</feature>
<feature type="compositionally biased region" description="Basic and acidic residues" evidence="1">
    <location>
        <begin position="17"/>
        <end position="27"/>
    </location>
</feature>
<proteinExistence type="predicted"/>
<feature type="compositionally biased region" description="Basic and acidic residues" evidence="1">
    <location>
        <begin position="43"/>
        <end position="56"/>
    </location>
</feature>
<dbReference type="InterPro" id="IPR012337">
    <property type="entry name" value="RNaseH-like_sf"/>
</dbReference>
<sequence length="204" mass="23557">MYANLDDNSNDSDAEEEARAYKGRGEEFQGMQHARRNSVVDQWEERQLEREGEQARNFRHRTTFASGSGSGSSNKEKGCMDLRRSKTMRQETIDPYTIRQSGHDQPSVKDIDTPSANSVKGMMAVDQVAQEHFWNDVNYVVQILEPLYRCLRLLDGDKKPTMPYVQQAFEIMREKISEVSRCGWVLDIIDKRWTTITACATHSW</sequence>
<evidence type="ECO:0000313" key="3">
    <source>
        <dbReference type="Proteomes" id="UP000631114"/>
    </source>
</evidence>